<name>A0A8S3YS82_9EUPU</name>
<feature type="transmembrane region" description="Helical" evidence="1">
    <location>
        <begin position="65"/>
        <end position="89"/>
    </location>
</feature>
<keyword evidence="3" id="KW-1185">Reference proteome</keyword>
<dbReference type="EMBL" id="CAJHNH020000805">
    <property type="protein sequence ID" value="CAG5119974.1"/>
    <property type="molecule type" value="Genomic_DNA"/>
</dbReference>
<dbReference type="Proteomes" id="UP000678393">
    <property type="component" value="Unassembled WGS sequence"/>
</dbReference>
<sequence>IVVMLETGFKCSVTGDPHFTGLDYRHSYHLYQTGDYTVYACGATVTCICGVVVREQNDIIRYWPFYPTLSFLPHPLFLPFPILTIYFLFCHLSSFYCYPEWGSTAENDFTHSDGQVSPVCPAGVHCVPVAFTESWRVAGSASLFLAAPKQIQEKPPAQYCSCSLTAQGQSQFTCSPRQHIQDSQLT</sequence>
<gene>
    <name evidence="2" type="ORF">CUNI_LOCUS5532</name>
</gene>
<dbReference type="OrthoDB" id="6049036at2759"/>
<keyword evidence="1" id="KW-0812">Transmembrane</keyword>
<keyword evidence="1" id="KW-0472">Membrane</keyword>
<keyword evidence="1" id="KW-1133">Transmembrane helix</keyword>
<protein>
    <submittedName>
        <fullName evidence="2">Uncharacterized protein</fullName>
    </submittedName>
</protein>
<evidence type="ECO:0000313" key="3">
    <source>
        <dbReference type="Proteomes" id="UP000678393"/>
    </source>
</evidence>
<comment type="caution">
    <text evidence="2">The sequence shown here is derived from an EMBL/GenBank/DDBJ whole genome shotgun (WGS) entry which is preliminary data.</text>
</comment>
<reference evidence="2" key="1">
    <citation type="submission" date="2021-04" db="EMBL/GenBank/DDBJ databases">
        <authorList>
            <consortium name="Molecular Ecology Group"/>
        </authorList>
    </citation>
    <scope>NUCLEOTIDE SEQUENCE</scope>
</reference>
<accession>A0A8S3YS82</accession>
<proteinExistence type="predicted"/>
<evidence type="ECO:0000256" key="1">
    <source>
        <dbReference type="SAM" id="Phobius"/>
    </source>
</evidence>
<organism evidence="2 3">
    <name type="scientific">Candidula unifasciata</name>
    <dbReference type="NCBI Taxonomy" id="100452"/>
    <lineage>
        <taxon>Eukaryota</taxon>
        <taxon>Metazoa</taxon>
        <taxon>Spiralia</taxon>
        <taxon>Lophotrochozoa</taxon>
        <taxon>Mollusca</taxon>
        <taxon>Gastropoda</taxon>
        <taxon>Heterobranchia</taxon>
        <taxon>Euthyneura</taxon>
        <taxon>Panpulmonata</taxon>
        <taxon>Eupulmonata</taxon>
        <taxon>Stylommatophora</taxon>
        <taxon>Helicina</taxon>
        <taxon>Helicoidea</taxon>
        <taxon>Geomitridae</taxon>
        <taxon>Candidula</taxon>
    </lineage>
</organism>
<feature type="non-terminal residue" evidence="2">
    <location>
        <position position="1"/>
    </location>
</feature>
<feature type="transmembrane region" description="Helical" evidence="1">
    <location>
        <begin position="36"/>
        <end position="53"/>
    </location>
</feature>
<dbReference type="AlphaFoldDB" id="A0A8S3YS82"/>
<feature type="non-terminal residue" evidence="2">
    <location>
        <position position="186"/>
    </location>
</feature>
<evidence type="ECO:0000313" key="2">
    <source>
        <dbReference type="EMBL" id="CAG5119974.1"/>
    </source>
</evidence>